<dbReference type="EMBL" id="JABEXW010000229">
    <property type="protein sequence ID" value="KAF4967651.1"/>
    <property type="molecule type" value="Genomic_DNA"/>
</dbReference>
<protein>
    <submittedName>
        <fullName evidence="2">Uncharacterized protein</fullName>
    </submittedName>
</protein>
<feature type="coiled-coil region" evidence="1">
    <location>
        <begin position="219"/>
        <end position="254"/>
    </location>
</feature>
<organism evidence="2 3">
    <name type="scientific">Fusarium sarcochroum</name>
    <dbReference type="NCBI Taxonomy" id="1208366"/>
    <lineage>
        <taxon>Eukaryota</taxon>
        <taxon>Fungi</taxon>
        <taxon>Dikarya</taxon>
        <taxon>Ascomycota</taxon>
        <taxon>Pezizomycotina</taxon>
        <taxon>Sordariomycetes</taxon>
        <taxon>Hypocreomycetidae</taxon>
        <taxon>Hypocreales</taxon>
        <taxon>Nectriaceae</taxon>
        <taxon>Fusarium</taxon>
        <taxon>Fusarium lateritium species complex</taxon>
    </lineage>
</organism>
<comment type="caution">
    <text evidence="2">The sequence shown here is derived from an EMBL/GenBank/DDBJ whole genome shotgun (WGS) entry which is preliminary data.</text>
</comment>
<dbReference type="AlphaFoldDB" id="A0A8H4XB35"/>
<evidence type="ECO:0000313" key="3">
    <source>
        <dbReference type="Proteomes" id="UP000622797"/>
    </source>
</evidence>
<proteinExistence type="predicted"/>
<dbReference type="OrthoDB" id="3594103at2759"/>
<evidence type="ECO:0000256" key="1">
    <source>
        <dbReference type="SAM" id="Coils"/>
    </source>
</evidence>
<reference evidence="2" key="1">
    <citation type="journal article" date="2020" name="BMC Genomics">
        <title>Correction to: Identification and distribution of gene clusters required for synthesis of sphingolipid metabolism inhibitors in diverse species of the filamentous fungus Fusarium.</title>
        <authorList>
            <person name="Kim H.S."/>
            <person name="Lohmar J.M."/>
            <person name="Busman M."/>
            <person name="Brown D.W."/>
            <person name="Naumann T.A."/>
            <person name="Divon H.H."/>
            <person name="Lysoe E."/>
            <person name="Uhlig S."/>
            <person name="Proctor R.H."/>
        </authorList>
    </citation>
    <scope>NUCLEOTIDE SEQUENCE</scope>
    <source>
        <strain evidence="2">NRRL 20472</strain>
    </source>
</reference>
<evidence type="ECO:0000313" key="2">
    <source>
        <dbReference type="EMBL" id="KAF4967651.1"/>
    </source>
</evidence>
<keyword evidence="1" id="KW-0175">Coiled coil</keyword>
<name>A0A8H4XB35_9HYPO</name>
<dbReference type="Proteomes" id="UP000622797">
    <property type="component" value="Unassembled WGS sequence"/>
</dbReference>
<reference evidence="2" key="2">
    <citation type="submission" date="2020-05" db="EMBL/GenBank/DDBJ databases">
        <authorList>
            <person name="Kim H.-S."/>
            <person name="Proctor R.H."/>
            <person name="Brown D.W."/>
        </authorList>
    </citation>
    <scope>NUCLEOTIDE SEQUENCE</scope>
    <source>
        <strain evidence="2">NRRL 20472</strain>
    </source>
</reference>
<accession>A0A8H4XB35</accession>
<sequence>MDEEQDTRPTSSPYASDVCAVYFQGGGPLYISRQLLYQSTKIASRNTAEDFASSSRDLHFDDISLDTGHPQEAIVEKKHASELATALRVYVATDTLDLPTLRDLARKEIVRLGGKLGLPGMIKVMEDSNFSFDAVPGIATYIESRILSFSVPFIFVDHVLAELGPPNTLSEVLLRSVILKMSSEKAKKQQPTFVESVNHKAGLARTSLVWRPTEEAMKLAEEQAEERAEQQAIREAEEIALASEAAELKALRSKRALKGRFTSREKRRLSVLQENATRRAQAQAAHEAEGVAAAFSEDDNFKINTLRRAGEEKSFSSELDRRCAEILASSTMKIAKEKTQRHLGLDMSPMTQNLDEAEYDHFSDVTSKVTPSSSQASLS</sequence>
<gene>
    <name evidence="2" type="ORF">FSARC_4846</name>
</gene>
<keyword evidence="3" id="KW-1185">Reference proteome</keyword>